<evidence type="ECO:0000313" key="7">
    <source>
        <dbReference type="EMBL" id="GJM86409.1"/>
    </source>
</evidence>
<dbReference type="InterPro" id="IPR013083">
    <property type="entry name" value="Znf_RING/FYVE/PHD"/>
</dbReference>
<evidence type="ECO:0000259" key="6">
    <source>
        <dbReference type="PROSITE" id="PS50089"/>
    </source>
</evidence>
<dbReference type="Proteomes" id="UP001054889">
    <property type="component" value="Unassembled WGS sequence"/>
</dbReference>
<proteinExistence type="predicted"/>
<dbReference type="SUPFAM" id="SSF57850">
    <property type="entry name" value="RING/U-box"/>
    <property type="match status" value="1"/>
</dbReference>
<accession>A0AAV5BMC2</accession>
<organism evidence="7 8">
    <name type="scientific">Eleusine coracana subsp. coracana</name>
    <dbReference type="NCBI Taxonomy" id="191504"/>
    <lineage>
        <taxon>Eukaryota</taxon>
        <taxon>Viridiplantae</taxon>
        <taxon>Streptophyta</taxon>
        <taxon>Embryophyta</taxon>
        <taxon>Tracheophyta</taxon>
        <taxon>Spermatophyta</taxon>
        <taxon>Magnoliopsida</taxon>
        <taxon>Liliopsida</taxon>
        <taxon>Poales</taxon>
        <taxon>Poaceae</taxon>
        <taxon>PACMAD clade</taxon>
        <taxon>Chloridoideae</taxon>
        <taxon>Cynodonteae</taxon>
        <taxon>Eleusininae</taxon>
        <taxon>Eleusine</taxon>
    </lineage>
</organism>
<dbReference type="AlphaFoldDB" id="A0AAV5BMC2"/>
<dbReference type="GO" id="GO:0061630">
    <property type="term" value="F:ubiquitin protein ligase activity"/>
    <property type="evidence" value="ECO:0007669"/>
    <property type="project" value="TreeGrafter"/>
</dbReference>
<dbReference type="Gene3D" id="3.30.40.10">
    <property type="entry name" value="Zinc/RING finger domain, C3HC4 (zinc finger)"/>
    <property type="match status" value="1"/>
</dbReference>
<dbReference type="CDD" id="cd16454">
    <property type="entry name" value="RING-H2_PA-TM-RING"/>
    <property type="match status" value="1"/>
</dbReference>
<feature type="region of interest" description="Disordered" evidence="5">
    <location>
        <begin position="78"/>
        <end position="126"/>
    </location>
</feature>
<dbReference type="SMART" id="SM00184">
    <property type="entry name" value="RING"/>
    <property type="match status" value="1"/>
</dbReference>
<dbReference type="Pfam" id="PF13639">
    <property type="entry name" value="zf-RING_2"/>
    <property type="match status" value="1"/>
</dbReference>
<keyword evidence="3" id="KW-0862">Zinc</keyword>
<dbReference type="InterPro" id="IPR051834">
    <property type="entry name" value="RING_finger_E3_ligase"/>
</dbReference>
<feature type="compositionally biased region" description="Basic and acidic residues" evidence="5">
    <location>
        <begin position="78"/>
        <end position="92"/>
    </location>
</feature>
<dbReference type="GO" id="GO:0006511">
    <property type="term" value="P:ubiquitin-dependent protein catabolic process"/>
    <property type="evidence" value="ECO:0007669"/>
    <property type="project" value="TreeGrafter"/>
</dbReference>
<keyword evidence="8" id="KW-1185">Reference proteome</keyword>
<dbReference type="PANTHER" id="PTHR45931:SF3">
    <property type="entry name" value="RING ZINC FINGER-CONTAINING PROTEIN"/>
    <property type="match status" value="1"/>
</dbReference>
<protein>
    <recommendedName>
        <fullName evidence="6">RING-type domain-containing protein</fullName>
    </recommendedName>
</protein>
<evidence type="ECO:0000256" key="1">
    <source>
        <dbReference type="ARBA" id="ARBA00022723"/>
    </source>
</evidence>
<gene>
    <name evidence="7" type="primary">ga02264</name>
    <name evidence="7" type="ORF">PR202_ga02264</name>
</gene>
<reference evidence="7" key="2">
    <citation type="submission" date="2021-12" db="EMBL/GenBank/DDBJ databases">
        <title>Resequencing data analysis of finger millet.</title>
        <authorList>
            <person name="Hatakeyama M."/>
            <person name="Aluri S."/>
            <person name="Balachadran M.T."/>
            <person name="Sivarajan S.R."/>
            <person name="Poveda L."/>
            <person name="Shimizu-Inatsugi R."/>
            <person name="Schlapbach R."/>
            <person name="Sreeman S.M."/>
            <person name="Shimizu K.K."/>
        </authorList>
    </citation>
    <scope>NUCLEOTIDE SEQUENCE</scope>
</reference>
<dbReference type="GO" id="GO:0005634">
    <property type="term" value="C:nucleus"/>
    <property type="evidence" value="ECO:0007669"/>
    <property type="project" value="TreeGrafter"/>
</dbReference>
<feature type="compositionally biased region" description="Low complexity" evidence="5">
    <location>
        <begin position="173"/>
        <end position="183"/>
    </location>
</feature>
<feature type="domain" description="RING-type" evidence="6">
    <location>
        <begin position="189"/>
        <end position="230"/>
    </location>
</feature>
<feature type="region of interest" description="Disordered" evidence="5">
    <location>
        <begin position="161"/>
        <end position="183"/>
    </location>
</feature>
<comment type="caution">
    <text evidence="7">The sequence shown here is derived from an EMBL/GenBank/DDBJ whole genome shotgun (WGS) entry which is preliminary data.</text>
</comment>
<evidence type="ECO:0000256" key="5">
    <source>
        <dbReference type="SAM" id="MobiDB-lite"/>
    </source>
</evidence>
<reference evidence="7" key="1">
    <citation type="journal article" date="2018" name="DNA Res.">
        <title>Multiple hybrid de novo genome assembly of finger millet, an orphan allotetraploid crop.</title>
        <authorList>
            <person name="Hatakeyama M."/>
            <person name="Aluri S."/>
            <person name="Balachadran M.T."/>
            <person name="Sivarajan S.R."/>
            <person name="Patrignani A."/>
            <person name="Gruter S."/>
            <person name="Poveda L."/>
            <person name="Shimizu-Inatsugi R."/>
            <person name="Baeten J."/>
            <person name="Francoijs K.J."/>
            <person name="Nataraja K.N."/>
            <person name="Reddy Y.A.N."/>
            <person name="Phadnis S."/>
            <person name="Ravikumar R.L."/>
            <person name="Schlapbach R."/>
            <person name="Sreeman S.M."/>
            <person name="Shimizu K.K."/>
        </authorList>
    </citation>
    <scope>NUCLEOTIDE SEQUENCE</scope>
</reference>
<dbReference type="InterPro" id="IPR001841">
    <property type="entry name" value="Znf_RING"/>
</dbReference>
<dbReference type="PANTHER" id="PTHR45931">
    <property type="entry name" value="SI:CH211-59O9.10"/>
    <property type="match status" value="1"/>
</dbReference>
<evidence type="ECO:0000313" key="8">
    <source>
        <dbReference type="Proteomes" id="UP001054889"/>
    </source>
</evidence>
<evidence type="ECO:0000256" key="4">
    <source>
        <dbReference type="PROSITE-ProRule" id="PRU00175"/>
    </source>
</evidence>
<evidence type="ECO:0000256" key="3">
    <source>
        <dbReference type="ARBA" id="ARBA00022833"/>
    </source>
</evidence>
<keyword evidence="1" id="KW-0479">Metal-binding</keyword>
<keyword evidence="2 4" id="KW-0863">Zinc-finger</keyword>
<dbReference type="PROSITE" id="PS50089">
    <property type="entry name" value="ZF_RING_2"/>
    <property type="match status" value="1"/>
</dbReference>
<dbReference type="EMBL" id="BQKI01000001">
    <property type="protein sequence ID" value="GJM86409.1"/>
    <property type="molecule type" value="Genomic_DNA"/>
</dbReference>
<name>A0AAV5BMC2_ELECO</name>
<evidence type="ECO:0000256" key="2">
    <source>
        <dbReference type="ARBA" id="ARBA00022771"/>
    </source>
</evidence>
<dbReference type="GO" id="GO:0008270">
    <property type="term" value="F:zinc ion binding"/>
    <property type="evidence" value="ECO:0007669"/>
    <property type="project" value="UniProtKB-KW"/>
</dbReference>
<sequence length="252" mass="27364">MGLMAGMLPGVECARRRRIRQGAAEAPCGTRRPSLCLYAAGGHDHAHLGSSKEMRSSACKEMMARVWTLDSNAREAKERLDQKLRSQRESVVIKRRQNTRGDGGGTSKNQSSVTTESEEEAPMMGVVLQREVMVSKTGSGGGAGSRRRRFMLWSRLGWRPSSQPEAEAEAEAEAGAAESSSSSSAGTECAVCLEELRAGDVLAHLPCAHRFHWACAVPWLKAASRCPVCRAQVQLQLQLQLHSPPTNTLNSH</sequence>